<sequence>MFDTTFALALTKAVTLLLGALLTGLAWRAYRRTGDPALRALSIGIGLVTVGAILGGTLHRIVRIHLVVAASVQSAFTAGGFAVLTYSLYAGDDVESENRGLDASNA</sequence>
<dbReference type="GeneID" id="78819354"/>
<dbReference type="RefSeq" id="WP_274324705.1">
    <property type="nucleotide sequence ID" value="NZ_CP118158.1"/>
</dbReference>
<evidence type="ECO:0000313" key="2">
    <source>
        <dbReference type="EMBL" id="MFC7139104.1"/>
    </source>
</evidence>
<dbReference type="Proteomes" id="UP001596432">
    <property type="component" value="Unassembled WGS sequence"/>
</dbReference>
<feature type="transmembrane region" description="Helical" evidence="1">
    <location>
        <begin position="64"/>
        <end position="89"/>
    </location>
</feature>
<evidence type="ECO:0000256" key="1">
    <source>
        <dbReference type="SAM" id="Phobius"/>
    </source>
</evidence>
<comment type="caution">
    <text evidence="2">The sequence shown here is derived from an EMBL/GenBank/DDBJ whole genome shotgun (WGS) entry which is preliminary data.</text>
</comment>
<dbReference type="Pfam" id="PF24365">
    <property type="entry name" value="DUF7521"/>
    <property type="match status" value="1"/>
</dbReference>
<keyword evidence="1" id="KW-1133">Transmembrane helix</keyword>
<reference evidence="2 3" key="1">
    <citation type="journal article" date="2019" name="Int. J. Syst. Evol. Microbiol.">
        <title>The Global Catalogue of Microorganisms (GCM) 10K type strain sequencing project: providing services to taxonomists for standard genome sequencing and annotation.</title>
        <authorList>
            <consortium name="The Broad Institute Genomics Platform"/>
            <consortium name="The Broad Institute Genome Sequencing Center for Infectious Disease"/>
            <person name="Wu L."/>
            <person name="Ma J."/>
        </authorList>
    </citation>
    <scope>NUCLEOTIDE SEQUENCE [LARGE SCALE GENOMIC DNA]</scope>
    <source>
        <strain evidence="2 3">XZYJT29</strain>
    </source>
</reference>
<dbReference type="InterPro" id="IPR055943">
    <property type="entry name" value="DUF7521"/>
</dbReference>
<name>A0ABD5Y3Y3_9EURY</name>
<feature type="transmembrane region" description="Helical" evidence="1">
    <location>
        <begin position="38"/>
        <end position="58"/>
    </location>
</feature>
<protein>
    <submittedName>
        <fullName evidence="2">Uncharacterized protein</fullName>
    </submittedName>
</protein>
<accession>A0ABD5Y3Y3</accession>
<keyword evidence="1" id="KW-0812">Transmembrane</keyword>
<evidence type="ECO:0000313" key="3">
    <source>
        <dbReference type="Proteomes" id="UP001596432"/>
    </source>
</evidence>
<keyword evidence="1" id="KW-0472">Membrane</keyword>
<organism evidence="2 3">
    <name type="scientific">Halosimplex aquaticum</name>
    <dbReference type="NCBI Taxonomy" id="3026162"/>
    <lineage>
        <taxon>Archaea</taxon>
        <taxon>Methanobacteriati</taxon>
        <taxon>Methanobacteriota</taxon>
        <taxon>Stenosarchaea group</taxon>
        <taxon>Halobacteria</taxon>
        <taxon>Halobacteriales</taxon>
        <taxon>Haloarculaceae</taxon>
        <taxon>Halosimplex</taxon>
    </lineage>
</organism>
<feature type="transmembrane region" description="Helical" evidence="1">
    <location>
        <begin position="6"/>
        <end position="26"/>
    </location>
</feature>
<proteinExistence type="predicted"/>
<dbReference type="EMBL" id="JBHTAS010000001">
    <property type="protein sequence ID" value="MFC7139104.1"/>
    <property type="molecule type" value="Genomic_DNA"/>
</dbReference>
<dbReference type="AlphaFoldDB" id="A0ABD5Y3Y3"/>
<keyword evidence="3" id="KW-1185">Reference proteome</keyword>
<gene>
    <name evidence="2" type="ORF">ACFQMA_04535</name>
</gene>